<feature type="transmembrane region" description="Helical" evidence="8">
    <location>
        <begin position="2113"/>
        <end position="2137"/>
    </location>
</feature>
<evidence type="ECO:0000256" key="1">
    <source>
        <dbReference type="ARBA" id="ARBA00004141"/>
    </source>
</evidence>
<keyword evidence="3" id="KW-0813">Transport</keyword>
<evidence type="ECO:0000256" key="4">
    <source>
        <dbReference type="ARBA" id="ARBA00022692"/>
    </source>
</evidence>
<evidence type="ECO:0000256" key="6">
    <source>
        <dbReference type="ARBA" id="ARBA00023136"/>
    </source>
</evidence>
<feature type="transmembrane region" description="Helical" evidence="8">
    <location>
        <begin position="2028"/>
        <end position="2047"/>
    </location>
</feature>
<comment type="similarity">
    <text evidence="2">Belongs to the major facilitator superfamily. Folate-biopterin transporter (TC 2.A.71) family.</text>
</comment>
<dbReference type="Gene3D" id="2.60.40.150">
    <property type="entry name" value="C2 domain"/>
    <property type="match status" value="3"/>
</dbReference>
<feature type="region of interest" description="Disordered" evidence="7">
    <location>
        <begin position="764"/>
        <end position="862"/>
    </location>
</feature>
<dbReference type="NCBIfam" id="TIGR00788">
    <property type="entry name" value="fbt"/>
    <property type="match status" value="1"/>
</dbReference>
<dbReference type="Pfam" id="PF00168">
    <property type="entry name" value="C2"/>
    <property type="match status" value="4"/>
</dbReference>
<protein>
    <recommendedName>
        <fullName evidence="9">C2 domain-containing protein</fullName>
    </recommendedName>
</protein>
<feature type="transmembrane region" description="Helical" evidence="8">
    <location>
        <begin position="1965"/>
        <end position="1986"/>
    </location>
</feature>
<dbReference type="CDD" id="cd17484">
    <property type="entry name" value="MFS_FBT"/>
    <property type="match status" value="1"/>
</dbReference>
<dbReference type="PANTHER" id="PTHR31585">
    <property type="entry name" value="FOLATE-BIOPTERIN TRANSPORTER 1, CHLOROPLASTIC"/>
    <property type="match status" value="1"/>
</dbReference>
<feature type="region of interest" description="Disordered" evidence="7">
    <location>
        <begin position="376"/>
        <end position="395"/>
    </location>
</feature>
<feature type="transmembrane region" description="Helical" evidence="8">
    <location>
        <begin position="2059"/>
        <end position="2078"/>
    </location>
</feature>
<evidence type="ECO:0000256" key="2">
    <source>
        <dbReference type="ARBA" id="ARBA00007015"/>
    </source>
</evidence>
<accession>A0A812JCF2</accession>
<feature type="compositionally biased region" description="Basic and acidic residues" evidence="7">
    <location>
        <begin position="826"/>
        <end position="846"/>
    </location>
</feature>
<dbReference type="OrthoDB" id="270970at2759"/>
<dbReference type="InterPro" id="IPR035892">
    <property type="entry name" value="C2_domain_sf"/>
</dbReference>
<feature type="region of interest" description="Disordered" evidence="7">
    <location>
        <begin position="1698"/>
        <end position="1719"/>
    </location>
</feature>
<feature type="region of interest" description="Disordered" evidence="7">
    <location>
        <begin position="1633"/>
        <end position="1663"/>
    </location>
</feature>
<keyword evidence="5 8" id="KW-1133">Transmembrane helix</keyword>
<evidence type="ECO:0000313" key="10">
    <source>
        <dbReference type="EMBL" id="CAE7203498.1"/>
    </source>
</evidence>
<feature type="domain" description="C2" evidence="9">
    <location>
        <begin position="485"/>
        <end position="609"/>
    </location>
</feature>
<organism evidence="10 11">
    <name type="scientific">Symbiodinium natans</name>
    <dbReference type="NCBI Taxonomy" id="878477"/>
    <lineage>
        <taxon>Eukaryota</taxon>
        <taxon>Sar</taxon>
        <taxon>Alveolata</taxon>
        <taxon>Dinophyceae</taxon>
        <taxon>Suessiales</taxon>
        <taxon>Symbiodiniaceae</taxon>
        <taxon>Symbiodinium</taxon>
    </lineage>
</organism>
<evidence type="ECO:0000256" key="5">
    <source>
        <dbReference type="ARBA" id="ARBA00022989"/>
    </source>
</evidence>
<evidence type="ECO:0000313" key="11">
    <source>
        <dbReference type="Proteomes" id="UP000604046"/>
    </source>
</evidence>
<dbReference type="InterPro" id="IPR036259">
    <property type="entry name" value="MFS_trans_sf"/>
</dbReference>
<evidence type="ECO:0000259" key="9">
    <source>
        <dbReference type="PROSITE" id="PS50004"/>
    </source>
</evidence>
<feature type="transmembrane region" description="Helical" evidence="8">
    <location>
        <begin position="2247"/>
        <end position="2270"/>
    </location>
</feature>
<dbReference type="InterPro" id="IPR000008">
    <property type="entry name" value="C2_dom"/>
</dbReference>
<dbReference type="SMART" id="SM00239">
    <property type="entry name" value="C2"/>
    <property type="match status" value="2"/>
</dbReference>
<dbReference type="PANTHER" id="PTHR31585:SF0">
    <property type="entry name" value="FOLATE-BIOPTERIN TRANSPORTER 1, CHLOROPLASTIC"/>
    <property type="match status" value="1"/>
</dbReference>
<dbReference type="Proteomes" id="UP000604046">
    <property type="component" value="Unassembled WGS sequence"/>
</dbReference>
<dbReference type="SUPFAM" id="SSF49562">
    <property type="entry name" value="C2 domain (Calcium/lipid-binding domain, CaLB)"/>
    <property type="match status" value="4"/>
</dbReference>
<evidence type="ECO:0000256" key="8">
    <source>
        <dbReference type="SAM" id="Phobius"/>
    </source>
</evidence>
<dbReference type="PROSITE" id="PS50004">
    <property type="entry name" value="C2"/>
    <property type="match status" value="2"/>
</dbReference>
<feature type="transmembrane region" description="Helical" evidence="8">
    <location>
        <begin position="1747"/>
        <end position="1767"/>
    </location>
</feature>
<dbReference type="InterPro" id="IPR004324">
    <property type="entry name" value="FBT"/>
</dbReference>
<feature type="compositionally biased region" description="Basic and acidic residues" evidence="7">
    <location>
        <begin position="792"/>
        <end position="808"/>
    </location>
</feature>
<keyword evidence="4 8" id="KW-0812">Transmembrane</keyword>
<feature type="transmembrane region" description="Helical" evidence="8">
    <location>
        <begin position="2178"/>
        <end position="2197"/>
    </location>
</feature>
<feature type="region of interest" description="Disordered" evidence="7">
    <location>
        <begin position="948"/>
        <end position="983"/>
    </location>
</feature>
<comment type="caution">
    <text evidence="10">The sequence shown here is derived from an EMBL/GenBank/DDBJ whole genome shotgun (WGS) entry which is preliminary data.</text>
</comment>
<feature type="compositionally biased region" description="Acidic residues" evidence="7">
    <location>
        <begin position="1641"/>
        <end position="1659"/>
    </location>
</feature>
<evidence type="ECO:0000256" key="3">
    <source>
        <dbReference type="ARBA" id="ARBA00022448"/>
    </source>
</evidence>
<evidence type="ECO:0000256" key="7">
    <source>
        <dbReference type="SAM" id="MobiDB-lite"/>
    </source>
</evidence>
<keyword evidence="11" id="KW-1185">Reference proteome</keyword>
<dbReference type="Pfam" id="PF03092">
    <property type="entry name" value="BT1"/>
    <property type="match status" value="1"/>
</dbReference>
<feature type="transmembrane region" description="Helical" evidence="8">
    <location>
        <begin position="2149"/>
        <end position="2166"/>
    </location>
</feature>
<proteinExistence type="inferred from homology"/>
<comment type="subcellular location">
    <subcellularLocation>
        <location evidence="1">Membrane</location>
        <topology evidence="1">Multi-pass membrane protein</topology>
    </subcellularLocation>
</comment>
<feature type="transmembrane region" description="Helical" evidence="8">
    <location>
        <begin position="2282"/>
        <end position="2303"/>
    </location>
</feature>
<feature type="domain" description="C2" evidence="9">
    <location>
        <begin position="158"/>
        <end position="278"/>
    </location>
</feature>
<dbReference type="InterPro" id="IPR039309">
    <property type="entry name" value="BT1"/>
</dbReference>
<dbReference type="Gene3D" id="1.20.1250.20">
    <property type="entry name" value="MFS general substrate transporter like domains"/>
    <property type="match status" value="1"/>
</dbReference>
<keyword evidence="6 8" id="KW-0472">Membrane</keyword>
<feature type="transmembrane region" description="Helical" evidence="8">
    <location>
        <begin position="2217"/>
        <end position="2235"/>
    </location>
</feature>
<dbReference type="GO" id="GO:0016020">
    <property type="term" value="C:membrane"/>
    <property type="evidence" value="ECO:0007669"/>
    <property type="project" value="UniProtKB-SubCell"/>
</dbReference>
<feature type="transmembrane region" description="Helical" evidence="8">
    <location>
        <begin position="1992"/>
        <end position="2016"/>
    </location>
</feature>
<feature type="compositionally biased region" description="Basic and acidic residues" evidence="7">
    <location>
        <begin position="948"/>
        <end position="972"/>
    </location>
</feature>
<reference evidence="10" key="1">
    <citation type="submission" date="2021-02" db="EMBL/GenBank/DDBJ databases">
        <authorList>
            <person name="Dougan E. K."/>
            <person name="Rhodes N."/>
            <person name="Thang M."/>
            <person name="Chan C."/>
        </authorList>
    </citation>
    <scope>NUCLEOTIDE SEQUENCE</scope>
</reference>
<dbReference type="SUPFAM" id="SSF103473">
    <property type="entry name" value="MFS general substrate transporter"/>
    <property type="match status" value="1"/>
</dbReference>
<dbReference type="EMBL" id="CAJNDS010000410">
    <property type="protein sequence ID" value="CAE7203498.1"/>
    <property type="molecule type" value="Genomic_DNA"/>
</dbReference>
<name>A0A812JCF2_9DINO</name>
<sequence length="2311" mass="256331">MATIDSTKKKYICGFTVHDAKELSQDGTAVDPLVVVRCLGKEYKTAMKSGKIQHCKFEESYIWNDFYITESEFNMTCIEFELQAANIFTRNTVLGTGKVQLAMVRQRPNHTYVRKQIQLTLEHKLTSKLTVTVFCYGEGDKPPAPDDAQDNKEEVEAHLNDLTTAVIGDAGNKNQFNQFYHLFVQVHRAEHLGGGEKTYNPYVSVEFNGHELRSPAARDTHTLAFDEQFRIPVTTPLFQDSIVIRIWDSAKWMGDEIIVQGRLSFSLLRMHALSPKWFNFYGFRSEEVPDVQAITSAGDMAEENAYLGRLLISARVNKVESISALQLPAVLRGGPCEEPPSKVENFLMDVFEVSGCAGSEVMLEMTVGVKSKKTKTALRSKESEEDPTTPGRFIFQGDKGRMTPLVAVLPTNPPEQLDVILSLYSRVTGYVSNTDWQRIGFARIKVAEVRDWDGDTQTPLWCTMSNMAHLPSSVEPGSILCSFAKSGETVLTRGVPNCKPVKFHLRCYISMARNLQCEGARVPSSFCEIACAGQRERTAVIPQTSSPNWSDMLALDISLQCSLQNMRCYPEPVQLTVYDVVGKSLLDKVADVANSAKQLANSAMAGQLNNKDGKLDFNDEAGLAEMDLAKIGEEYTGYVKDQALATMMGDVMAAKRLGEVKGGRRVIGRQKINFRKLLHPLTNYKMRQRWLKLKGGVMGTGWAGDIMIGLEMMRTKYVSDFPAKLMKPPGKPCLVSVSIVGLRNIILGEQLKGEPVLEVVVPSVKPDPSKPEPKASAKALAAPEGKGKGKGGKGEGKGKEGKGKEGKGKGKGKGKKGLPEAAVEAVEVKEEKGKEKDKDKDKDKTPGMEGLQLAEGSDAIQEKSEWVQFQKKPDFRLHDKDTNKKWTASGRTGYEFLNVVHLGALLPKLPVYEPDLRFRLRDSAEDGANSLLAEGRIGLAEHLPWVTDPEKAKRATEAREKYSDSEDGDRNDGMPVSDADDEGSNYVEITLGNQPAKIAFNADDKTSFPPVITACSEKGPVAAKGIGVGDWLIAVKKKEDKQEQTITWNPAQANEFVETTDKEKIRPLKLIFRKKDKIEVHVRLLNGPHNLELANSKDEMPPKIMKDNSKDKMWRKQGISPGWRVVDINGVDTKEMTAVMPRFKQLLQLRPAIITCRPHGLAARGDSDRAIQEAKPVMLSGVASKVFKEYEHKLRHKDGPLAFMRVPRPSAVIPDPVNTQHLNCRPARAACLDVQGLAKFIAGGEEEDDKARPSVQGCLEHNMNPAVFRNIPLFSGATEVGQVKARFKVISPPNKKWMLGKEGTGEDKVFFNEKLLRKRFKIDQPHSLRVRTYIIRGLNVSGAVSGYGNPYLYFMYGASKVSLEGHRQMQSVEPRYFRTEECDINLPEQSYFEIGLFDYQENGEDLLIGKSVLDLEDRFYTRDYMIMMKNKKVPIEYRPLISESIDPNTGDVSTISKGSLEMWIELLDTTTAAEIPVSKLLQPPAMEVEIRLICWTVHDLQMRMCTDEYGDQRDNISIRCRCSIDCRTYNGPQPREQETDQHDSCVGDGEFNWRFLFSRIQVTKGVPIDCFLHLSVWEYFALSRPVMLCESLLELKSYVKKVSEDRMMLEMEADLPLSNNQLYAELKKEMKGEGGVAASGEGDEDEPAIEEEEEAEGDAGGEVMPGAAEEEKAIPPAAYMKIVLQVLAQTEASNENNKAGIARNEPNRNPSLPFPKTGRDWRYSMPTAANVVEKVMDALSPSKRGPLMTLIMFIIIFSIISNVPFDADLQCVTTVKKSCFDASVCNTCNCCGRISGDMSDAKKQKLCKWTFIFMSRTVDEAAVSYLASEAYEAVSASQLMQTWQQDCGCVHRRLWHRFASEDTEPEARRSRRVYNSPPTKKDEPWELLGVPLTPDFTAVGLAYFAQGALALAALAKPFYVKDTLGMSPADSSLFLSFTYWPWIMKPLWGFIADSIPIFGSRRQAYLVLAGAVSVVGWLGLAGWWPVEVSKEATLVFMVMGNFGIAFSDVVVDGLVVEKARDDPKLMGGLQSFSWACRGFGAILSAYFSGALLEMIGVEQVFAVTALLPLLVIVAAVLIREPAQPNPSSSYALDWDEARQLGQQVWEVIRAPEVFPAVCFILAWQATPTAGSATFFFYTNELHFNPEFLGRSQLVGSLASLAGIVLYNRVFSSVPIKDYLSRIQVTAVTLGFLPILLATRANLALNIPDQMFVLGDDVIQTVAGELAHMPILVLAAQLCPRGIEATLFALLMSALNAASFLSSSLGAWLTHSLEVTDSDFSNYAFLLLICNLSGLLPLALLPGIRNKPGTSK</sequence>
<gene>
    <name evidence="10" type="ORF">SNAT2548_LOCUS6239</name>
</gene>